<dbReference type="CDD" id="cd18186">
    <property type="entry name" value="BTB_POZ_ZBTB_KLHL-like"/>
    <property type="match status" value="1"/>
</dbReference>
<keyword evidence="2" id="KW-0479">Metal-binding</keyword>
<name>A0A8J1U4K5_OWEFU</name>
<feature type="compositionally biased region" description="Basic residues" evidence="8">
    <location>
        <begin position="1000"/>
        <end position="1011"/>
    </location>
</feature>
<dbReference type="PANTHER" id="PTHR46179">
    <property type="entry name" value="ZINC FINGER PROTEIN"/>
    <property type="match status" value="1"/>
</dbReference>
<dbReference type="PROSITE" id="PS50097">
    <property type="entry name" value="BTB"/>
    <property type="match status" value="1"/>
</dbReference>
<dbReference type="Proteomes" id="UP000749559">
    <property type="component" value="Unassembled WGS sequence"/>
</dbReference>
<dbReference type="OrthoDB" id="6161988at2759"/>
<evidence type="ECO:0000256" key="7">
    <source>
        <dbReference type="ARBA" id="ARBA00023242"/>
    </source>
</evidence>
<dbReference type="InterPro" id="IPR036236">
    <property type="entry name" value="Znf_C2H2_sf"/>
</dbReference>
<dbReference type="GO" id="GO:0005634">
    <property type="term" value="C:nucleus"/>
    <property type="evidence" value="ECO:0007669"/>
    <property type="project" value="UniProtKB-SubCell"/>
</dbReference>
<dbReference type="Gene3D" id="3.30.710.10">
    <property type="entry name" value="Potassium Channel Kv1.1, Chain A"/>
    <property type="match status" value="1"/>
</dbReference>
<dbReference type="AlphaFoldDB" id="A0A8J1U4K5"/>
<dbReference type="PROSITE" id="PS00028">
    <property type="entry name" value="ZINC_FINGER_C2H2_1"/>
    <property type="match status" value="9"/>
</dbReference>
<comment type="caution">
    <text evidence="9">The sequence shown here is derived from an EMBL/GenBank/DDBJ whole genome shotgun (WGS) entry which is preliminary data.</text>
</comment>
<dbReference type="InterPro" id="IPR011333">
    <property type="entry name" value="SKP1/BTB/POZ_sf"/>
</dbReference>
<proteinExistence type="predicted"/>
<feature type="non-terminal residue" evidence="9">
    <location>
        <position position="1258"/>
    </location>
</feature>
<dbReference type="Pfam" id="PF00096">
    <property type="entry name" value="zf-C2H2"/>
    <property type="match status" value="4"/>
</dbReference>
<dbReference type="SUPFAM" id="SSF54695">
    <property type="entry name" value="POZ domain"/>
    <property type="match status" value="1"/>
</dbReference>
<dbReference type="PROSITE" id="PS50157">
    <property type="entry name" value="ZINC_FINGER_C2H2_2"/>
    <property type="match status" value="8"/>
</dbReference>
<comment type="subcellular location">
    <subcellularLocation>
        <location evidence="1">Nucleus</location>
    </subcellularLocation>
</comment>
<feature type="compositionally biased region" description="Basic and acidic residues" evidence="8">
    <location>
        <begin position="319"/>
        <end position="338"/>
    </location>
</feature>
<sequence>KNCILNAKMMMNSRAKLHSLTNHDFRSRIIDLQYDEKFCDITFQLPDNSKLTAHKAIVYSFCKTAEMLCNKDNIVAIQMPQITPAVLRHVMNFIYGQMIVVENQCIGAIYLLAQYLEIEDLKAVMAPLIEGNAIPIKDETPDVEEKTITVKQKLHNPIFHSTIFNDVSDFTEPQPENSGIKIIENRPADTIVLADKVIKSESDIKSSCKTKEDDILSKHDNTRKRHCNQIGFTPQRINSSDNGLLPELLIPSSKVMKYENNMKAVIILEDITDRYPELIRNQSVILIPEETAGYDDESEIDYNDDEMTMSPIMDEEVQKDELKPDQEKLSGVQDDTKPESTQNPMIITCINAERSEQPKQTRYATRKSNTQELLPGIVTPLPPSYYSKNKGRPQETPEQKKRALLYKKIMKQKKKDYEWVPKSVIKAKRKKQKERALEKLRKNQAKKKEMENQENGNIDDFEVADDEVDGEEEEILEELYSDSDSEIDPDEIATEKPLGLAIEMKYLMKEAGDAMVCVYCPEKFENGEERFNHIAEVHPESEITTLNKDNMKCDTCRSKFRKKIKYLQHKLVCTPEALLAAQYCPLCDETYSNLNYHIKSVHTEKNLKCRQCPKQFSVMDKLKEHIRVVHPLEKIICEICAMELKNNYSYRFHKKTQHGNEEDRKKFVCQTCGKYFALKKQYTSHMEVHADSYDFECDQCEKKFTSKKKLRYHVINSHEAKLFTCDQCGFAFPNNSRLTNHINKVHLGIKMPPKRRNRIPKFKHECPECEKCFRKKENLVVHLRWHRKPHKCEITTGCNKAFKSLSYLIEHLKKQHGVDYKFLCGQCNEEFPSKLAQIKHVASVHELKQLFDCDKCEHTFPNLRGLKKHKRDKHNIFSLIQCKSCQLYYPSTNALGVHRTLVHKGKKPVVCRLCGLVIENSWYRQKHWVHRHKIRKLDNPDDLSELKVKPFILVKQTSHKDYHERQELQTPYDLSNPHVAAIEPNLESLLNQDPEDNTAKSKKPPKAKLTKNKSNIINCSTSNTVSSDQSEESLAAMNLVSSQISNKDSIVPSTAPLINTGSFMDSLTENGPLMEPVTNTDPLMNSVTKNAPLMNSVTNTGPLMNSVTNTVPLVNSDANAGFLMNSVTSTGPLKDSVVNTTPLVNSVTNTGPLMDSVANTDPLMNSILNTRPMNSILNAGSSVNSVQSSAPLINNHPSLVEHNGMIDSRSLYSNPVISETFIRAPIPHYPHPGEMGHPFLHLNNLSNNFEENGNSFGK</sequence>
<evidence type="ECO:0000256" key="6">
    <source>
        <dbReference type="ARBA" id="ARBA00023163"/>
    </source>
</evidence>
<evidence type="ECO:0000313" key="10">
    <source>
        <dbReference type="Proteomes" id="UP000749559"/>
    </source>
</evidence>
<keyword evidence="3" id="KW-0863">Zinc-finger</keyword>
<dbReference type="EMBL" id="CAIIXF020000008">
    <property type="protein sequence ID" value="CAH1791296.1"/>
    <property type="molecule type" value="Genomic_DNA"/>
</dbReference>
<dbReference type="InterPro" id="IPR000210">
    <property type="entry name" value="BTB/POZ_dom"/>
</dbReference>
<feature type="region of interest" description="Disordered" evidence="8">
    <location>
        <begin position="988"/>
        <end position="1015"/>
    </location>
</feature>
<evidence type="ECO:0000256" key="1">
    <source>
        <dbReference type="ARBA" id="ARBA00004123"/>
    </source>
</evidence>
<keyword evidence="6" id="KW-0804">Transcription</keyword>
<dbReference type="Pfam" id="PF00651">
    <property type="entry name" value="BTB"/>
    <property type="match status" value="1"/>
</dbReference>
<evidence type="ECO:0000256" key="3">
    <source>
        <dbReference type="ARBA" id="ARBA00022771"/>
    </source>
</evidence>
<dbReference type="InterPro" id="IPR013087">
    <property type="entry name" value="Znf_C2H2_type"/>
</dbReference>
<gene>
    <name evidence="9" type="ORF">OFUS_LOCUS16392</name>
</gene>
<evidence type="ECO:0000313" key="9">
    <source>
        <dbReference type="EMBL" id="CAH1791296.1"/>
    </source>
</evidence>
<dbReference type="SMART" id="SM00355">
    <property type="entry name" value="ZnF_C2H2"/>
    <property type="match status" value="13"/>
</dbReference>
<accession>A0A8J1U4K5</accession>
<dbReference type="Gene3D" id="3.30.160.60">
    <property type="entry name" value="Classic Zinc Finger"/>
    <property type="match status" value="6"/>
</dbReference>
<dbReference type="SUPFAM" id="SSF57667">
    <property type="entry name" value="beta-beta-alpha zinc fingers"/>
    <property type="match status" value="4"/>
</dbReference>
<dbReference type="GO" id="GO:0008270">
    <property type="term" value="F:zinc ion binding"/>
    <property type="evidence" value="ECO:0007669"/>
    <property type="project" value="UniProtKB-KW"/>
</dbReference>
<feature type="region of interest" description="Disordered" evidence="8">
    <location>
        <begin position="374"/>
        <end position="399"/>
    </location>
</feature>
<dbReference type="GO" id="GO:0006357">
    <property type="term" value="P:regulation of transcription by RNA polymerase II"/>
    <property type="evidence" value="ECO:0007669"/>
    <property type="project" value="TreeGrafter"/>
</dbReference>
<dbReference type="InterPro" id="IPR051061">
    <property type="entry name" value="Zinc_finger_trans_reg"/>
</dbReference>
<evidence type="ECO:0000256" key="4">
    <source>
        <dbReference type="ARBA" id="ARBA00022833"/>
    </source>
</evidence>
<keyword evidence="7" id="KW-0539">Nucleus</keyword>
<dbReference type="PANTHER" id="PTHR46179:SF13">
    <property type="entry name" value="C2H2-TYPE DOMAIN-CONTAINING PROTEIN"/>
    <property type="match status" value="1"/>
</dbReference>
<evidence type="ECO:0000256" key="8">
    <source>
        <dbReference type="SAM" id="MobiDB-lite"/>
    </source>
</evidence>
<feature type="region of interest" description="Disordered" evidence="8">
    <location>
        <begin position="316"/>
        <end position="341"/>
    </location>
</feature>
<evidence type="ECO:0000256" key="5">
    <source>
        <dbReference type="ARBA" id="ARBA00023015"/>
    </source>
</evidence>
<keyword evidence="10" id="KW-1185">Reference proteome</keyword>
<dbReference type="SMART" id="SM00225">
    <property type="entry name" value="BTB"/>
    <property type="match status" value="1"/>
</dbReference>
<protein>
    <submittedName>
        <fullName evidence="9">Uncharacterized protein</fullName>
    </submittedName>
</protein>
<keyword evidence="4" id="KW-0862">Zinc</keyword>
<evidence type="ECO:0000256" key="2">
    <source>
        <dbReference type="ARBA" id="ARBA00022723"/>
    </source>
</evidence>
<keyword evidence="5" id="KW-0805">Transcription regulation</keyword>
<organism evidence="9 10">
    <name type="scientific">Owenia fusiformis</name>
    <name type="common">Polychaete worm</name>
    <dbReference type="NCBI Taxonomy" id="6347"/>
    <lineage>
        <taxon>Eukaryota</taxon>
        <taxon>Metazoa</taxon>
        <taxon>Spiralia</taxon>
        <taxon>Lophotrochozoa</taxon>
        <taxon>Annelida</taxon>
        <taxon>Polychaeta</taxon>
        <taxon>Sedentaria</taxon>
        <taxon>Canalipalpata</taxon>
        <taxon>Sabellida</taxon>
        <taxon>Oweniida</taxon>
        <taxon>Oweniidae</taxon>
        <taxon>Owenia</taxon>
    </lineage>
</organism>
<reference evidence="9" key="1">
    <citation type="submission" date="2022-03" db="EMBL/GenBank/DDBJ databases">
        <authorList>
            <person name="Martin C."/>
        </authorList>
    </citation>
    <scope>NUCLEOTIDE SEQUENCE</scope>
</reference>